<keyword evidence="2 7" id="KW-0349">Heme</keyword>
<evidence type="ECO:0000256" key="4">
    <source>
        <dbReference type="ARBA" id="ARBA00022729"/>
    </source>
</evidence>
<dbReference type="Pfam" id="PF03150">
    <property type="entry name" value="CCP_MauG"/>
    <property type="match status" value="1"/>
</dbReference>
<keyword evidence="4 8" id="KW-0732">Signal</keyword>
<dbReference type="SUPFAM" id="SSF46626">
    <property type="entry name" value="Cytochrome c"/>
    <property type="match status" value="2"/>
</dbReference>
<dbReference type="Gene3D" id="1.20.1420.20">
    <property type="entry name" value="M75 peptidase, HXXE motif"/>
    <property type="match status" value="1"/>
</dbReference>
<evidence type="ECO:0000256" key="6">
    <source>
        <dbReference type="ARBA" id="ARBA00023004"/>
    </source>
</evidence>
<evidence type="ECO:0000256" key="5">
    <source>
        <dbReference type="ARBA" id="ARBA00023002"/>
    </source>
</evidence>
<evidence type="ECO:0000256" key="7">
    <source>
        <dbReference type="PROSITE-ProRule" id="PRU00433"/>
    </source>
</evidence>
<organism evidence="10 11">
    <name type="scientific">Winogradskyella rapida</name>
    <dbReference type="NCBI Taxonomy" id="549701"/>
    <lineage>
        <taxon>Bacteria</taxon>
        <taxon>Pseudomonadati</taxon>
        <taxon>Bacteroidota</taxon>
        <taxon>Flavobacteriia</taxon>
        <taxon>Flavobacteriales</taxon>
        <taxon>Flavobacteriaceae</taxon>
        <taxon>Winogradskyella</taxon>
    </lineage>
</organism>
<dbReference type="PROSITE" id="PS51257">
    <property type="entry name" value="PROKAR_LIPOPROTEIN"/>
    <property type="match status" value="1"/>
</dbReference>
<keyword evidence="3 7" id="KW-0479">Metal-binding</keyword>
<evidence type="ECO:0000256" key="2">
    <source>
        <dbReference type="ARBA" id="ARBA00022617"/>
    </source>
</evidence>
<dbReference type="EMBL" id="JBHTKM010000001">
    <property type="protein sequence ID" value="MFD1014434.1"/>
    <property type="molecule type" value="Genomic_DNA"/>
</dbReference>
<dbReference type="GO" id="GO:0004601">
    <property type="term" value="F:peroxidase activity"/>
    <property type="evidence" value="ECO:0007669"/>
    <property type="project" value="UniProtKB-KW"/>
</dbReference>
<dbReference type="InterPro" id="IPR036909">
    <property type="entry name" value="Cyt_c-like_dom_sf"/>
</dbReference>
<protein>
    <submittedName>
        <fullName evidence="10">Cytochrome-c peroxidase</fullName>
    </submittedName>
</protein>
<evidence type="ECO:0000256" key="3">
    <source>
        <dbReference type="ARBA" id="ARBA00022723"/>
    </source>
</evidence>
<evidence type="ECO:0000256" key="8">
    <source>
        <dbReference type="SAM" id="SignalP"/>
    </source>
</evidence>
<proteinExistence type="predicted"/>
<comment type="caution">
    <text evidence="10">The sequence shown here is derived from an EMBL/GenBank/DDBJ whole genome shotgun (WGS) entry which is preliminary data.</text>
</comment>
<feature type="chain" id="PRO_5045221745" evidence="8">
    <location>
        <begin position="28"/>
        <end position="602"/>
    </location>
</feature>
<name>A0ABW3KLV7_9FLAO</name>
<gene>
    <name evidence="10" type="ORF">ACFQ13_00760</name>
</gene>
<evidence type="ECO:0000313" key="10">
    <source>
        <dbReference type="EMBL" id="MFD1014434.1"/>
    </source>
</evidence>
<feature type="signal peptide" evidence="8">
    <location>
        <begin position="1"/>
        <end position="27"/>
    </location>
</feature>
<dbReference type="Proteomes" id="UP001597086">
    <property type="component" value="Unassembled WGS sequence"/>
</dbReference>
<evidence type="ECO:0000313" key="11">
    <source>
        <dbReference type="Proteomes" id="UP001597086"/>
    </source>
</evidence>
<dbReference type="InterPro" id="IPR009056">
    <property type="entry name" value="Cyt_c-like_dom"/>
</dbReference>
<keyword evidence="6 7" id="KW-0408">Iron</keyword>
<dbReference type="PANTHER" id="PTHR30600">
    <property type="entry name" value="CYTOCHROME C PEROXIDASE-RELATED"/>
    <property type="match status" value="1"/>
</dbReference>
<keyword evidence="10" id="KW-0575">Peroxidase</keyword>
<keyword evidence="11" id="KW-1185">Reference proteome</keyword>
<evidence type="ECO:0000259" key="9">
    <source>
        <dbReference type="PROSITE" id="PS51007"/>
    </source>
</evidence>
<dbReference type="RefSeq" id="WP_386113185.1">
    <property type="nucleotide sequence ID" value="NZ_JBHTKM010000001.1"/>
</dbReference>
<reference evidence="11" key="1">
    <citation type="journal article" date="2019" name="Int. J. Syst. Evol. Microbiol.">
        <title>The Global Catalogue of Microorganisms (GCM) 10K type strain sequencing project: providing services to taxonomists for standard genome sequencing and annotation.</title>
        <authorList>
            <consortium name="The Broad Institute Genomics Platform"/>
            <consortium name="The Broad Institute Genome Sequencing Center for Infectious Disease"/>
            <person name="Wu L."/>
            <person name="Ma J."/>
        </authorList>
    </citation>
    <scope>NUCLEOTIDE SEQUENCE [LARGE SCALE GENOMIC DNA]</scope>
    <source>
        <strain evidence="11">CCUG 56098</strain>
    </source>
</reference>
<dbReference type="InterPro" id="IPR051395">
    <property type="entry name" value="Cytochrome_c_Peroxidase/MauG"/>
</dbReference>
<dbReference type="Gene3D" id="1.10.760.10">
    <property type="entry name" value="Cytochrome c-like domain"/>
    <property type="match status" value="2"/>
</dbReference>
<comment type="subcellular location">
    <subcellularLocation>
        <location evidence="1">Cell envelope</location>
    </subcellularLocation>
</comment>
<feature type="domain" description="Cytochrome c" evidence="9">
    <location>
        <begin position="453"/>
        <end position="595"/>
    </location>
</feature>
<keyword evidence="5" id="KW-0560">Oxidoreductase</keyword>
<dbReference type="PROSITE" id="PS51007">
    <property type="entry name" value="CYTC"/>
    <property type="match status" value="1"/>
</dbReference>
<sequence length="602" mass="68166">MNKNLFMKAKAYTFCICLLLFITVSCKKQLEPVTEATTNKKIASFYHTELEQCIAFLDSISTSENTAERIAYYKQARQHFKAMEPILAAIDKNNFKSLNAPNILQVQEEDLTDVKIRNPFGFQVVEELLHEDEGDAEVLQNAITVTSDRLKLLQGNTHIQLKDYHLIWLIRDQILRTAATGITGFDSPVLGQALTESQYTTQTLITLLELCKDKFSTVEIYDDLSASFKNGITALNADFDTFDRFSFIKNYTDPQLKLLVKTQDDWQVNFPFEMAVSNTATSFFGSNTLNVLYFSDYKSDTLHLKQKEAFGKALFKDERLSRNKDMACASCHIEEKAFTDGRKTFDARQVRNSPTLTYSAYQQSFFMDGRAGSLEGQVVGVAENHNEFNLPMDSIVNRVLKHEAYKMAIDSLYGNKRVEFNIRHAIASYVRSLNAFNSKFDRNIEGVETSLTAVEKQGFNLFMGKAACATCHFPPLFNGTVPPHYNDTEVELLGVPETKDTLNAIISDDLGRYNVFKTDQRKHFFKTPTVRNSEVTGPYMHNGVYTSLEEVVDFYNRGGGQGIGIHEEFQTLPFDALNLTKAEQASLVAFIKTLTDADFVEE</sequence>
<dbReference type="InterPro" id="IPR004852">
    <property type="entry name" value="Di-haem_cyt_c_peroxidsae"/>
</dbReference>
<dbReference type="InterPro" id="IPR038352">
    <property type="entry name" value="Imelysin_sf"/>
</dbReference>
<dbReference type="PANTHER" id="PTHR30600:SF10">
    <property type="entry name" value="BLL6722 PROTEIN"/>
    <property type="match status" value="1"/>
</dbReference>
<evidence type="ECO:0000256" key="1">
    <source>
        <dbReference type="ARBA" id="ARBA00004196"/>
    </source>
</evidence>
<accession>A0ABW3KLV7</accession>